<evidence type="ECO:0000256" key="1">
    <source>
        <dbReference type="ARBA" id="ARBA00004123"/>
    </source>
</evidence>
<evidence type="ECO:0000256" key="3">
    <source>
        <dbReference type="ARBA" id="ARBA00017770"/>
    </source>
</evidence>
<dbReference type="Gene3D" id="2.40.50.140">
    <property type="entry name" value="Nucleic acid-binding proteins"/>
    <property type="match status" value="1"/>
</dbReference>
<dbReference type="FunFam" id="2.40.50.140:FF:000174">
    <property type="entry name" value="DNA replication licensing factor mcm10"/>
    <property type="match status" value="1"/>
</dbReference>
<keyword evidence="8" id="KW-0539">Nucleus</keyword>
<evidence type="ECO:0000256" key="5">
    <source>
        <dbReference type="ARBA" id="ARBA00022723"/>
    </source>
</evidence>
<evidence type="ECO:0000313" key="11">
    <source>
        <dbReference type="EMBL" id="VEN48495.1"/>
    </source>
</evidence>
<dbReference type="InterPro" id="IPR012340">
    <property type="entry name" value="NA-bd_OB-fold"/>
</dbReference>
<feature type="compositionally biased region" description="Polar residues" evidence="9">
    <location>
        <begin position="628"/>
        <end position="639"/>
    </location>
</feature>
<evidence type="ECO:0000313" key="12">
    <source>
        <dbReference type="Proteomes" id="UP000410492"/>
    </source>
</evidence>
<dbReference type="AlphaFoldDB" id="A0A653CL55"/>
<dbReference type="GO" id="GO:0008270">
    <property type="term" value="F:zinc ion binding"/>
    <property type="evidence" value="ECO:0007669"/>
    <property type="project" value="UniProtKB-KW"/>
</dbReference>
<name>A0A653CL55_CALMS</name>
<dbReference type="InterPro" id="IPR040184">
    <property type="entry name" value="Mcm10"/>
</dbReference>
<dbReference type="GO" id="GO:0003697">
    <property type="term" value="F:single-stranded DNA binding"/>
    <property type="evidence" value="ECO:0007669"/>
    <property type="project" value="InterPro"/>
</dbReference>
<comment type="subcellular location">
    <subcellularLocation>
        <location evidence="1">Nucleus</location>
    </subcellularLocation>
</comment>
<feature type="compositionally biased region" description="Basic and acidic residues" evidence="9">
    <location>
        <begin position="596"/>
        <end position="613"/>
    </location>
</feature>
<dbReference type="Pfam" id="PF22379">
    <property type="entry name" value="OB_MCM10"/>
    <property type="match status" value="1"/>
</dbReference>
<dbReference type="PANTHER" id="PTHR13454">
    <property type="entry name" value="PROTEIN MCM10 HOMOLOG"/>
    <property type="match status" value="1"/>
</dbReference>
<feature type="domain" description="Replication factor Mcm10 C-terminal" evidence="10">
    <location>
        <begin position="639"/>
        <end position="964"/>
    </location>
</feature>
<evidence type="ECO:0000259" key="10">
    <source>
        <dbReference type="SMART" id="SM01280"/>
    </source>
</evidence>
<sequence>MSIEEEDPLDALLSAANRVLGKPEDGADFEPPKDLLNKSIQSIEKVVEKPTPARKLVETDIFRPTVDKPSLIHSGDTDSSDDEGNRNYENKKYNDYGKEIKSLLATTASTSQPSLNYEVKNQSSSWKSKQNQNVLQTRPKLQPEYKTDVYTDPFFFIRIINPLISSSMLQERMAGREAVHMTKLSRFIQMNPKDKDWVIAGVIVNKSSARTSQKGSQYSIWTLSDLHGDIKTVSLFLFSGAHTNLWKTSVGTVVGVLNPNILDKRDGTKDEASLSIDNAQKVMIFGQSKDFGICKSTKKNGEKCTAIVNTNRCEFCVYHIKQEYQKCSLRSELQSNFTGRGLHALRNKVLGKNEVFYAGKSYMAIPAKKSRKLEQKDNNRLSSLNGKASGTVASAPRGRGKGVRKQNAARLDISHAQRVRDLELLKKLGGGIESKNNFSGIQSDGLSMEQAKQNAVSVISKLKSKQVQPKEDPKASQYDMKIDLIMNVDNKTNFEGKSSENVSLDESRLAALSLMSKSNPHTVPKKEDQPEDIIGTDFMDEMLDDDDFNLDYDDDFGDERNKSMSTPTKQASNSCGLESDLQAKQQTNKSLHRHSEKTDKNSNSEKIHVENHTNKNSLTKIKSKSTEKVLQSPKTCPTSTVKTSKETVCDGSSIISTSSQKIPTESILQSLKECVSQKSSDFSTCSKVTKSKEGLMLVKTPTSANKKFPVMKTPESDHVPVHINKLAALSRPDLSSGSMVSKPKLSSDGFGPNSVIDLSKPVIHRRTDKAKLNAIKLVQKIGPIQKADPNNIRGSGKKRQLPELDDNPAKKSKLAESEFISDRFKRMMAATSKHMDLLEARDEEEKEKYFNKLEMKEKMEEKMTGTFKMNCKAVKCLQCNYTSFSASDLCKKERHPLKVFDAVKRFFKCGNCGNRTVSLQLVPTRPCNNCGSGKWERTGMMKEKIVTAAHSLSIRGGEQKSINSNIADADINLLVPEPE</sequence>
<dbReference type="GO" id="GO:0006270">
    <property type="term" value="P:DNA replication initiation"/>
    <property type="evidence" value="ECO:0007669"/>
    <property type="project" value="InterPro"/>
</dbReference>
<dbReference type="InterPro" id="IPR055065">
    <property type="entry name" value="OB_MCM10"/>
</dbReference>
<organism evidence="11 12">
    <name type="scientific">Callosobruchus maculatus</name>
    <name type="common">Southern cowpea weevil</name>
    <name type="synonym">Pulse bruchid</name>
    <dbReference type="NCBI Taxonomy" id="64391"/>
    <lineage>
        <taxon>Eukaryota</taxon>
        <taxon>Metazoa</taxon>
        <taxon>Ecdysozoa</taxon>
        <taxon>Arthropoda</taxon>
        <taxon>Hexapoda</taxon>
        <taxon>Insecta</taxon>
        <taxon>Pterygota</taxon>
        <taxon>Neoptera</taxon>
        <taxon>Endopterygota</taxon>
        <taxon>Coleoptera</taxon>
        <taxon>Polyphaga</taxon>
        <taxon>Cucujiformia</taxon>
        <taxon>Chrysomeloidea</taxon>
        <taxon>Chrysomelidae</taxon>
        <taxon>Bruchinae</taxon>
        <taxon>Bruchini</taxon>
        <taxon>Callosobruchus</taxon>
    </lineage>
</organism>
<feature type="compositionally biased region" description="Polar residues" evidence="9">
    <location>
        <begin position="563"/>
        <end position="589"/>
    </location>
</feature>
<feature type="region of interest" description="Disordered" evidence="9">
    <location>
        <begin position="67"/>
        <end position="91"/>
    </location>
</feature>
<feature type="compositionally biased region" description="Polar residues" evidence="9">
    <location>
        <begin position="380"/>
        <end position="392"/>
    </location>
</feature>
<proteinExistence type="inferred from homology"/>
<dbReference type="InterPro" id="IPR056791">
    <property type="entry name" value="Znf_Mcm10_C"/>
</dbReference>
<evidence type="ECO:0000256" key="6">
    <source>
        <dbReference type="ARBA" id="ARBA00022771"/>
    </source>
</evidence>
<reference evidence="11 12" key="1">
    <citation type="submission" date="2019-01" db="EMBL/GenBank/DDBJ databases">
        <authorList>
            <person name="Sayadi A."/>
        </authorList>
    </citation>
    <scope>NUCLEOTIDE SEQUENCE [LARGE SCALE GENOMIC DNA]</scope>
</reference>
<keyword evidence="5" id="KW-0479">Metal-binding</keyword>
<protein>
    <recommendedName>
        <fullName evidence="3">Protein MCM10 homolog</fullName>
    </recommendedName>
</protein>
<feature type="region of interest" description="Disordered" evidence="9">
    <location>
        <begin position="370"/>
        <end position="411"/>
    </location>
</feature>
<dbReference type="InterPro" id="IPR015408">
    <property type="entry name" value="Znf_Mcm10/DnaG"/>
</dbReference>
<feature type="region of interest" description="Disordered" evidence="9">
    <location>
        <begin position="549"/>
        <end position="639"/>
    </location>
</feature>
<evidence type="ECO:0000256" key="7">
    <source>
        <dbReference type="ARBA" id="ARBA00022833"/>
    </source>
</evidence>
<dbReference type="SMART" id="SM01280">
    <property type="entry name" value="Mcm10"/>
    <property type="match status" value="1"/>
</dbReference>
<evidence type="ECO:0000256" key="9">
    <source>
        <dbReference type="SAM" id="MobiDB-lite"/>
    </source>
</evidence>
<keyword evidence="7" id="KW-0862">Zinc</keyword>
<dbReference type="Proteomes" id="UP000410492">
    <property type="component" value="Unassembled WGS sequence"/>
</dbReference>
<keyword evidence="4" id="KW-0235">DNA replication</keyword>
<dbReference type="Pfam" id="PF24863">
    <property type="entry name" value="zf-CCCH_Mcm10"/>
    <property type="match status" value="1"/>
</dbReference>
<dbReference type="GO" id="GO:0043596">
    <property type="term" value="C:nuclear replication fork"/>
    <property type="evidence" value="ECO:0007669"/>
    <property type="project" value="TreeGrafter"/>
</dbReference>
<dbReference type="Pfam" id="PF09329">
    <property type="entry name" value="zf-primase"/>
    <property type="match status" value="1"/>
</dbReference>
<keyword evidence="6" id="KW-0863">Zinc-finger</keyword>
<dbReference type="GO" id="GO:0003688">
    <property type="term" value="F:DNA replication origin binding"/>
    <property type="evidence" value="ECO:0007669"/>
    <property type="project" value="TreeGrafter"/>
</dbReference>
<comment type="similarity">
    <text evidence="2">Belongs to the MCM10 family.</text>
</comment>
<dbReference type="EMBL" id="CAACVG010008107">
    <property type="protein sequence ID" value="VEN48495.1"/>
    <property type="molecule type" value="Genomic_DNA"/>
</dbReference>
<evidence type="ECO:0000256" key="2">
    <source>
        <dbReference type="ARBA" id="ARBA00009679"/>
    </source>
</evidence>
<evidence type="ECO:0000256" key="4">
    <source>
        <dbReference type="ARBA" id="ARBA00022705"/>
    </source>
</evidence>
<feature type="region of interest" description="Disordered" evidence="9">
    <location>
        <begin position="786"/>
        <end position="812"/>
    </location>
</feature>
<dbReference type="Pfam" id="PF09332">
    <property type="entry name" value="Mcm10"/>
    <property type="match status" value="1"/>
</dbReference>
<gene>
    <name evidence="11" type="ORF">CALMAC_LOCUS9927</name>
</gene>
<evidence type="ECO:0000256" key="8">
    <source>
        <dbReference type="ARBA" id="ARBA00023242"/>
    </source>
</evidence>
<dbReference type="PANTHER" id="PTHR13454:SF11">
    <property type="entry name" value="PROTEIN MCM10 HOMOLOG"/>
    <property type="match status" value="1"/>
</dbReference>
<keyword evidence="12" id="KW-1185">Reference proteome</keyword>
<dbReference type="OrthoDB" id="273123at2759"/>
<accession>A0A653CL55</accession>
<dbReference type="InterPro" id="IPR015411">
    <property type="entry name" value="Rep_factor_Mcm10_C"/>
</dbReference>